<dbReference type="SUPFAM" id="SSF46894">
    <property type="entry name" value="C-terminal effector domain of the bipartite response regulators"/>
    <property type="match status" value="1"/>
</dbReference>
<keyword evidence="1 3" id="KW-0597">Phosphoprotein</keyword>
<dbReference type="GO" id="GO:0003677">
    <property type="term" value="F:DNA binding"/>
    <property type="evidence" value="ECO:0007669"/>
    <property type="project" value="UniProtKB-KW"/>
</dbReference>
<dbReference type="InterPro" id="IPR011006">
    <property type="entry name" value="CheY-like_superfamily"/>
</dbReference>
<dbReference type="CDD" id="cd06170">
    <property type="entry name" value="LuxR_C_like"/>
    <property type="match status" value="1"/>
</dbReference>
<feature type="domain" description="Response regulatory" evidence="5">
    <location>
        <begin position="3"/>
        <end position="119"/>
    </location>
</feature>
<dbReference type="EMBL" id="SRLA01000003">
    <property type="protein sequence ID" value="TGE06198.1"/>
    <property type="molecule type" value="Genomic_DNA"/>
</dbReference>
<dbReference type="SMART" id="SM00421">
    <property type="entry name" value="HTH_LUXR"/>
    <property type="match status" value="1"/>
</dbReference>
<dbReference type="PANTHER" id="PTHR43214:SF43">
    <property type="entry name" value="TWO-COMPONENT RESPONSE REGULATOR"/>
    <property type="match status" value="1"/>
</dbReference>
<sequence length="213" mass="22985">MIRLFLVDDHAVLRAGLRILLQQEDSLEVVGEAENGEQLLAQLPTTPCDVVLLDLHMPGLDGLATTQRLRAEYPDVRVLVLSMVDNEQSIGQVLAAGASGYVLKNAGHDEIVVAVRTVFAGRRFLCSELGLAMLNKVLIGSPEPVVKTTGGLSAREQEVLHLVAEGLTTAQIADKLFTSPRTVETHRQNIMEKTGAKNTAALIKLASTQGWLT</sequence>
<evidence type="ECO:0000313" key="6">
    <source>
        <dbReference type="EMBL" id="TGE06198.1"/>
    </source>
</evidence>
<dbReference type="Pfam" id="PF00072">
    <property type="entry name" value="Response_reg"/>
    <property type="match status" value="1"/>
</dbReference>
<keyword evidence="7" id="KW-1185">Reference proteome</keyword>
<comment type="caution">
    <text evidence="6">The sequence shown here is derived from an EMBL/GenBank/DDBJ whole genome shotgun (WGS) entry which is preliminary data.</text>
</comment>
<dbReference type="PROSITE" id="PS50110">
    <property type="entry name" value="RESPONSE_REGULATORY"/>
    <property type="match status" value="1"/>
</dbReference>
<dbReference type="InterPro" id="IPR001789">
    <property type="entry name" value="Sig_transdc_resp-reg_receiver"/>
</dbReference>
<dbReference type="GO" id="GO:0000160">
    <property type="term" value="P:phosphorelay signal transduction system"/>
    <property type="evidence" value="ECO:0007669"/>
    <property type="project" value="InterPro"/>
</dbReference>
<accession>A0A4Z0P6B8</accession>
<dbReference type="CDD" id="cd17535">
    <property type="entry name" value="REC_NarL-like"/>
    <property type="match status" value="1"/>
</dbReference>
<evidence type="ECO:0000256" key="3">
    <source>
        <dbReference type="PROSITE-ProRule" id="PRU00169"/>
    </source>
</evidence>
<evidence type="ECO:0000313" key="7">
    <source>
        <dbReference type="Proteomes" id="UP000298337"/>
    </source>
</evidence>
<dbReference type="Pfam" id="PF00196">
    <property type="entry name" value="GerE"/>
    <property type="match status" value="1"/>
</dbReference>
<gene>
    <name evidence="6" type="ORF">EU556_15170</name>
</gene>
<feature type="domain" description="HTH luxR-type" evidence="4">
    <location>
        <begin position="145"/>
        <end position="210"/>
    </location>
</feature>
<dbReference type="AlphaFoldDB" id="A0A4Z0P6B8"/>
<dbReference type="InterPro" id="IPR016032">
    <property type="entry name" value="Sig_transdc_resp-reg_C-effctor"/>
</dbReference>
<dbReference type="InterPro" id="IPR000792">
    <property type="entry name" value="Tscrpt_reg_LuxR_C"/>
</dbReference>
<dbReference type="InterPro" id="IPR058245">
    <property type="entry name" value="NreC/VraR/RcsB-like_REC"/>
</dbReference>
<proteinExistence type="predicted"/>
<dbReference type="SUPFAM" id="SSF52172">
    <property type="entry name" value="CheY-like"/>
    <property type="match status" value="1"/>
</dbReference>
<dbReference type="InterPro" id="IPR039420">
    <property type="entry name" value="WalR-like"/>
</dbReference>
<evidence type="ECO:0000256" key="1">
    <source>
        <dbReference type="ARBA" id="ARBA00022553"/>
    </source>
</evidence>
<dbReference type="RefSeq" id="WP_135434989.1">
    <property type="nucleotide sequence ID" value="NZ_SRLA01000003.1"/>
</dbReference>
<keyword evidence="2" id="KW-0238">DNA-binding</keyword>
<feature type="modified residue" description="4-aspartylphosphate" evidence="3">
    <location>
        <position position="54"/>
    </location>
</feature>
<dbReference type="OrthoDB" id="9797341at2"/>
<organism evidence="6 7">
    <name type="scientific">Hymenobacter fodinae</name>
    <dbReference type="NCBI Taxonomy" id="2510796"/>
    <lineage>
        <taxon>Bacteria</taxon>
        <taxon>Pseudomonadati</taxon>
        <taxon>Bacteroidota</taxon>
        <taxon>Cytophagia</taxon>
        <taxon>Cytophagales</taxon>
        <taxon>Hymenobacteraceae</taxon>
        <taxon>Hymenobacter</taxon>
    </lineage>
</organism>
<evidence type="ECO:0000259" key="5">
    <source>
        <dbReference type="PROSITE" id="PS50110"/>
    </source>
</evidence>
<dbReference type="GO" id="GO:0006355">
    <property type="term" value="P:regulation of DNA-templated transcription"/>
    <property type="evidence" value="ECO:0007669"/>
    <property type="project" value="InterPro"/>
</dbReference>
<name>A0A4Z0P6B8_9BACT</name>
<dbReference type="Proteomes" id="UP000298337">
    <property type="component" value="Unassembled WGS sequence"/>
</dbReference>
<dbReference type="Gene3D" id="3.40.50.2300">
    <property type="match status" value="1"/>
</dbReference>
<dbReference type="SMART" id="SM00448">
    <property type="entry name" value="REC"/>
    <property type="match status" value="1"/>
</dbReference>
<dbReference type="PANTHER" id="PTHR43214">
    <property type="entry name" value="TWO-COMPONENT RESPONSE REGULATOR"/>
    <property type="match status" value="1"/>
</dbReference>
<protein>
    <submittedName>
        <fullName evidence="6">Response regulator transcription factor</fullName>
    </submittedName>
</protein>
<evidence type="ECO:0000259" key="4">
    <source>
        <dbReference type="PROSITE" id="PS50043"/>
    </source>
</evidence>
<dbReference type="PROSITE" id="PS50043">
    <property type="entry name" value="HTH_LUXR_2"/>
    <property type="match status" value="1"/>
</dbReference>
<reference evidence="6 7" key="1">
    <citation type="submission" date="2019-04" db="EMBL/GenBank/DDBJ databases">
        <authorList>
            <person name="Feng G."/>
            <person name="Zhang J."/>
            <person name="Zhu H."/>
        </authorList>
    </citation>
    <scope>NUCLEOTIDE SEQUENCE [LARGE SCALE GENOMIC DNA]</scope>
    <source>
        <strain evidence="6 7">92R-1</strain>
    </source>
</reference>
<dbReference type="PRINTS" id="PR00038">
    <property type="entry name" value="HTHLUXR"/>
</dbReference>
<evidence type="ECO:0000256" key="2">
    <source>
        <dbReference type="ARBA" id="ARBA00023125"/>
    </source>
</evidence>